<feature type="chain" id="PRO_5016263037" evidence="1">
    <location>
        <begin position="19"/>
        <end position="81"/>
    </location>
</feature>
<dbReference type="RefSeq" id="XP_025563966.1">
    <property type="nucleotide sequence ID" value="XM_025710694.1"/>
</dbReference>
<evidence type="ECO:0000313" key="2">
    <source>
        <dbReference type="EMBL" id="PYH70172.1"/>
    </source>
</evidence>
<evidence type="ECO:0000256" key="1">
    <source>
        <dbReference type="SAM" id="SignalP"/>
    </source>
</evidence>
<dbReference type="GeneID" id="37215286"/>
<evidence type="ECO:0000313" key="3">
    <source>
        <dbReference type="Proteomes" id="UP000248405"/>
    </source>
</evidence>
<reference evidence="2" key="1">
    <citation type="submission" date="2016-12" db="EMBL/GenBank/DDBJ databases">
        <title>The genomes of Aspergillus section Nigri reveals drivers in fungal speciation.</title>
        <authorList>
            <consortium name="DOE Joint Genome Institute"/>
            <person name="Vesth T.C."/>
            <person name="Nybo J."/>
            <person name="Theobald S."/>
            <person name="Brandl J."/>
            <person name="Frisvad J.C."/>
            <person name="Nielsen K.F."/>
            <person name="Lyhne E.K."/>
            <person name="Kogle M.E."/>
            <person name="Kuo A."/>
            <person name="Riley R."/>
            <person name="Clum A."/>
            <person name="Nolan M."/>
            <person name="Lipzen A."/>
            <person name="Salamov A."/>
            <person name="Henrissat B."/>
            <person name="Wiebenga A."/>
            <person name="De Vries R.P."/>
            <person name="Grigoriev I.V."/>
            <person name="Mortensen U.H."/>
            <person name="Andersen M.R."/>
            <person name="Baker S.E."/>
        </authorList>
    </citation>
    <scope>NUCLEOTIDE SEQUENCE [LARGE SCALE GENOMIC DNA]</scope>
    <source>
        <strain evidence="2">CBS 113365</strain>
    </source>
</reference>
<organism evidence="2 3">
    <name type="scientific">Aspergillus vadensis (strain CBS 113365 / IMI 142717 / IBT 24658)</name>
    <dbReference type="NCBI Taxonomy" id="1448311"/>
    <lineage>
        <taxon>Eukaryota</taxon>
        <taxon>Fungi</taxon>
        <taxon>Dikarya</taxon>
        <taxon>Ascomycota</taxon>
        <taxon>Pezizomycotina</taxon>
        <taxon>Eurotiomycetes</taxon>
        <taxon>Eurotiomycetidae</taxon>
        <taxon>Eurotiales</taxon>
        <taxon>Aspergillaceae</taxon>
        <taxon>Aspergillus</taxon>
        <taxon>Aspergillus subgen. Circumdati</taxon>
    </lineage>
</organism>
<dbReference type="OrthoDB" id="4381936at2759"/>
<protein>
    <submittedName>
        <fullName evidence="2">Uncharacterized protein</fullName>
    </submittedName>
</protein>
<dbReference type="EMBL" id="KZ821621">
    <property type="protein sequence ID" value="PYH70172.1"/>
    <property type="molecule type" value="Genomic_DNA"/>
</dbReference>
<dbReference type="Proteomes" id="UP000248405">
    <property type="component" value="Unassembled WGS sequence"/>
</dbReference>
<accession>A0A319CP68</accession>
<gene>
    <name evidence="2" type="ORF">BO88DRAFT_452439</name>
</gene>
<keyword evidence="1" id="KW-0732">Signal</keyword>
<sequence length="81" mass="9112">MKFVSLFAFTTAIGMVTAARVPIGDRQFLARLYVPPQGEGEDCRVHTGEYCCTWEGCRSCCWWEKCDLSIDAAQGKCVPNW</sequence>
<keyword evidence="3" id="KW-1185">Reference proteome</keyword>
<name>A0A319CP68_ASPVC</name>
<proteinExistence type="predicted"/>
<feature type="signal peptide" evidence="1">
    <location>
        <begin position="1"/>
        <end position="18"/>
    </location>
</feature>
<dbReference type="AlphaFoldDB" id="A0A319CP68"/>